<sequence>MGEAVKAALEEPFRELKGELVASSLAAAKKSVPSPTRRVTVAGNPNSGSVQSVPGRASLGQGREAPGFESARAAPRPLASKPKPKRKVNWEALSIAPGASFEAVVDGDDGDDGPPAFGGEGEAAATLVVPGDFEEVAGGGKKEQAMEAMKKDLVRFFRIEPEHVEVTDVRPGSALFDVRLDVRDRDDLNAGDMVKELYDVCKAGGLKGSMLGKVVGVRDMEGREGGGFRTNLSRLLKGGVGWKSLGVKKEIIEGSKYMEIGTGGWQIKRGRKVEEVDGGEEGAVLNRTSRLGSGSEPPAAMDMGKGEGAGAGAGAGAGTAVDLSVVVEGGEGEEAPTPVEPAGAGAREGGEKEEKEEKEEEEEEGEEAPSTPITFIPPKKKFDSNLGRLLQGGEDFQKAKLSPEVKSGKAEVNERINLMVKSPEMAAGEEDGGGEEEGEAEEEAEQAMPSEIEAAVAAATAAINPPAPAPAPAPAFDTTAAIEAAVKKEREASSRQIVDMQNQLEETRRRLQQAQIQIDEQLKQVAKPPKLISVGAEFMDADVSMTTSDSDTTDASEDSFGVGFGDARDKAEGAERVQPHQRWLAKTQMYFGVNGVSDVVGMEGHFDKGVADGMVERGQWVEKVDGAEEQKRMATDRMSGAPVETWLDRVNRMTSIGAMPEHRVAEAPPPSVLKTPERGRVPKPAPATSPTHADFLDRASRLLGEPDLSPKRQSVGMSFATVDMPSEDGDGSVRSLGTAEVFSPRTSYAETHRTSKGGSRAGDNSMLFSREVMSLRSSVDTATTGGDSMRDSMILRGGAEGADWEARDRRGMDKYYGSRLDESFESGRRISKMKGNEGKVKLSRGSRMDQGAWEKLYEEQYSGSSDDDDDSV</sequence>
<feature type="region of interest" description="Disordered" evidence="2">
    <location>
        <begin position="330"/>
        <end position="386"/>
    </location>
</feature>
<proteinExistence type="predicted"/>
<accession>A0ABQ6N686</accession>
<evidence type="ECO:0000313" key="4">
    <source>
        <dbReference type="Proteomes" id="UP001165060"/>
    </source>
</evidence>
<reference evidence="3 4" key="1">
    <citation type="journal article" date="2023" name="Commun. Biol.">
        <title>Genome analysis of Parmales, the sister group of diatoms, reveals the evolutionary specialization of diatoms from phago-mixotrophs to photoautotrophs.</title>
        <authorList>
            <person name="Ban H."/>
            <person name="Sato S."/>
            <person name="Yoshikawa S."/>
            <person name="Yamada K."/>
            <person name="Nakamura Y."/>
            <person name="Ichinomiya M."/>
            <person name="Sato N."/>
            <person name="Blanc-Mathieu R."/>
            <person name="Endo H."/>
            <person name="Kuwata A."/>
            <person name="Ogata H."/>
        </authorList>
    </citation>
    <scope>NUCLEOTIDE SEQUENCE [LARGE SCALE GENOMIC DNA]</scope>
</reference>
<feature type="compositionally biased region" description="Polar residues" evidence="2">
    <location>
        <begin position="43"/>
        <end position="52"/>
    </location>
</feature>
<feature type="region of interest" description="Disordered" evidence="2">
    <location>
        <begin position="278"/>
        <end position="316"/>
    </location>
</feature>
<protein>
    <submittedName>
        <fullName evidence="3">Uncharacterized protein</fullName>
    </submittedName>
</protein>
<feature type="compositionally biased region" description="Low complexity" evidence="2">
    <location>
        <begin position="335"/>
        <end position="345"/>
    </location>
</feature>
<feature type="region of interest" description="Disordered" evidence="2">
    <location>
        <begin position="827"/>
        <end position="849"/>
    </location>
</feature>
<evidence type="ECO:0000313" key="3">
    <source>
        <dbReference type="EMBL" id="GMI42041.1"/>
    </source>
</evidence>
<feature type="region of interest" description="Disordered" evidence="2">
    <location>
        <begin position="417"/>
        <end position="449"/>
    </location>
</feature>
<dbReference type="EMBL" id="BRYB01002260">
    <property type="protein sequence ID" value="GMI42041.1"/>
    <property type="molecule type" value="Genomic_DNA"/>
</dbReference>
<gene>
    <name evidence="3" type="ORF">TeGR_g9894</name>
</gene>
<evidence type="ECO:0000256" key="1">
    <source>
        <dbReference type="SAM" id="Coils"/>
    </source>
</evidence>
<keyword evidence="1" id="KW-0175">Coiled coil</keyword>
<organism evidence="3 4">
    <name type="scientific">Tetraparma gracilis</name>
    <dbReference type="NCBI Taxonomy" id="2962635"/>
    <lineage>
        <taxon>Eukaryota</taxon>
        <taxon>Sar</taxon>
        <taxon>Stramenopiles</taxon>
        <taxon>Ochrophyta</taxon>
        <taxon>Bolidophyceae</taxon>
        <taxon>Parmales</taxon>
        <taxon>Triparmaceae</taxon>
        <taxon>Tetraparma</taxon>
    </lineage>
</organism>
<feature type="compositionally biased region" description="Basic and acidic residues" evidence="2">
    <location>
        <begin position="827"/>
        <end position="840"/>
    </location>
</feature>
<comment type="caution">
    <text evidence="3">The sequence shown here is derived from an EMBL/GenBank/DDBJ whole genome shotgun (WGS) entry which is preliminary data.</text>
</comment>
<keyword evidence="4" id="KW-1185">Reference proteome</keyword>
<feature type="coiled-coil region" evidence="1">
    <location>
        <begin position="490"/>
        <end position="524"/>
    </location>
</feature>
<feature type="region of interest" description="Disordered" evidence="2">
    <location>
        <begin position="27"/>
        <end position="86"/>
    </location>
</feature>
<feature type="region of interest" description="Disordered" evidence="2">
    <location>
        <begin position="665"/>
        <end position="692"/>
    </location>
</feature>
<feature type="compositionally biased region" description="Acidic residues" evidence="2">
    <location>
        <begin position="356"/>
        <end position="367"/>
    </location>
</feature>
<dbReference type="Proteomes" id="UP001165060">
    <property type="component" value="Unassembled WGS sequence"/>
</dbReference>
<evidence type="ECO:0000256" key="2">
    <source>
        <dbReference type="SAM" id="MobiDB-lite"/>
    </source>
</evidence>
<name>A0ABQ6N686_9STRA</name>
<feature type="region of interest" description="Disordered" evidence="2">
    <location>
        <begin position="745"/>
        <end position="765"/>
    </location>
</feature>
<feature type="compositionally biased region" description="Gly residues" evidence="2">
    <location>
        <begin position="306"/>
        <end position="316"/>
    </location>
</feature>
<feature type="compositionally biased region" description="Acidic residues" evidence="2">
    <location>
        <begin position="427"/>
        <end position="445"/>
    </location>
</feature>